<organism evidence="1">
    <name type="scientific">bioreactor metagenome</name>
    <dbReference type="NCBI Taxonomy" id="1076179"/>
    <lineage>
        <taxon>unclassified sequences</taxon>
        <taxon>metagenomes</taxon>
        <taxon>ecological metagenomes</taxon>
    </lineage>
</organism>
<comment type="caution">
    <text evidence="1">The sequence shown here is derived from an EMBL/GenBank/DDBJ whole genome shotgun (WGS) entry which is preliminary data.</text>
</comment>
<name>A0A645DQ70_9ZZZZ</name>
<dbReference type="EMBL" id="VSSQ01038662">
    <property type="protein sequence ID" value="MPM91630.1"/>
    <property type="molecule type" value="Genomic_DNA"/>
</dbReference>
<evidence type="ECO:0000313" key="1">
    <source>
        <dbReference type="EMBL" id="MPM91630.1"/>
    </source>
</evidence>
<protein>
    <submittedName>
        <fullName evidence="1">Uncharacterized protein</fullName>
    </submittedName>
</protein>
<sequence length="78" mass="8837">MAQKIARYCLNDVFNQLWPIGFEALPLFCDPDTFIIDGIIAELILTNSRFYIGKPSARGKNDKKHATKTMKLDAMGFL</sequence>
<gene>
    <name evidence="1" type="ORF">SDC9_138761</name>
</gene>
<proteinExistence type="predicted"/>
<accession>A0A645DQ70</accession>
<dbReference type="AlphaFoldDB" id="A0A645DQ70"/>
<reference evidence="1" key="1">
    <citation type="submission" date="2019-08" db="EMBL/GenBank/DDBJ databases">
        <authorList>
            <person name="Kucharzyk K."/>
            <person name="Murdoch R.W."/>
            <person name="Higgins S."/>
            <person name="Loffler F."/>
        </authorList>
    </citation>
    <scope>NUCLEOTIDE SEQUENCE</scope>
</reference>